<dbReference type="Gene3D" id="3.40.50.1390">
    <property type="entry name" value="Resolvase, N-terminal catalytic domain"/>
    <property type="match status" value="1"/>
</dbReference>
<dbReference type="EMBL" id="JBHSBB010000027">
    <property type="protein sequence ID" value="MFC4035481.1"/>
    <property type="molecule type" value="Genomic_DNA"/>
</dbReference>
<reference evidence="2" key="1">
    <citation type="journal article" date="2019" name="Int. J. Syst. Evol. Microbiol.">
        <title>The Global Catalogue of Microorganisms (GCM) 10K type strain sequencing project: providing services to taxonomists for standard genome sequencing and annotation.</title>
        <authorList>
            <consortium name="The Broad Institute Genomics Platform"/>
            <consortium name="The Broad Institute Genome Sequencing Center for Infectious Disease"/>
            <person name="Wu L."/>
            <person name="Ma J."/>
        </authorList>
    </citation>
    <scope>NUCLEOTIDE SEQUENCE [LARGE SCALE GENOMIC DNA]</scope>
    <source>
        <strain evidence="2">CGMCC 4.7237</strain>
    </source>
</reference>
<name>A0ABV8HUU8_9ACTN</name>
<gene>
    <name evidence="1" type="ORF">ACFO3J_29025</name>
</gene>
<evidence type="ECO:0000313" key="1">
    <source>
        <dbReference type="EMBL" id="MFC4035481.1"/>
    </source>
</evidence>
<protein>
    <recommendedName>
        <fullName evidence="3">Resolvase/invertase-type recombinase catalytic domain-containing protein</fullName>
    </recommendedName>
</protein>
<organism evidence="1 2">
    <name type="scientific">Streptomyces polygonati</name>
    <dbReference type="NCBI Taxonomy" id="1617087"/>
    <lineage>
        <taxon>Bacteria</taxon>
        <taxon>Bacillati</taxon>
        <taxon>Actinomycetota</taxon>
        <taxon>Actinomycetes</taxon>
        <taxon>Kitasatosporales</taxon>
        <taxon>Streptomycetaceae</taxon>
        <taxon>Streptomyces</taxon>
    </lineage>
</organism>
<comment type="caution">
    <text evidence="1">The sequence shown here is derived from an EMBL/GenBank/DDBJ whole genome shotgun (WGS) entry which is preliminary data.</text>
</comment>
<keyword evidence="2" id="KW-1185">Reference proteome</keyword>
<sequence>MTTAATRPRLYGYFRVLDGMDDEAVQRARQALADFAEQGGFELVDIYEDSGPGQRLQVWLDMVESCRSEDVPAVVALSLDAFHPTPELATFMREELAEKIKGTVFIATLTPGTADHDG</sequence>
<accession>A0ABV8HUU8</accession>
<evidence type="ECO:0008006" key="3">
    <source>
        <dbReference type="Google" id="ProtNLM"/>
    </source>
</evidence>
<evidence type="ECO:0000313" key="2">
    <source>
        <dbReference type="Proteomes" id="UP001595765"/>
    </source>
</evidence>
<proteinExistence type="predicted"/>
<dbReference type="Proteomes" id="UP001595765">
    <property type="component" value="Unassembled WGS sequence"/>
</dbReference>
<dbReference type="InterPro" id="IPR036162">
    <property type="entry name" value="Resolvase-like_N_sf"/>
</dbReference>
<dbReference type="RefSeq" id="WP_386435490.1">
    <property type="nucleotide sequence ID" value="NZ_JBHSBB010000027.1"/>
</dbReference>